<dbReference type="GO" id="GO:0016780">
    <property type="term" value="F:phosphotransferase activity, for other substituted phosphate groups"/>
    <property type="evidence" value="ECO:0007669"/>
    <property type="project" value="InterPro"/>
</dbReference>
<evidence type="ECO:0000313" key="2">
    <source>
        <dbReference type="EMBL" id="MXN65923.1"/>
    </source>
</evidence>
<keyword evidence="3" id="KW-1185">Reference proteome</keyword>
<evidence type="ECO:0000313" key="3">
    <source>
        <dbReference type="Proteomes" id="UP000433101"/>
    </source>
</evidence>
<comment type="caution">
    <text evidence="2">The sequence shown here is derived from an EMBL/GenBank/DDBJ whole genome shotgun (WGS) entry which is preliminary data.</text>
</comment>
<name>A0A7X3S8K7_9HYPH</name>
<keyword evidence="1" id="KW-0472">Membrane</keyword>
<feature type="transmembrane region" description="Helical" evidence="1">
    <location>
        <begin position="31"/>
        <end position="48"/>
    </location>
</feature>
<dbReference type="AlphaFoldDB" id="A0A7X3S8K7"/>
<feature type="transmembrane region" description="Helical" evidence="1">
    <location>
        <begin position="112"/>
        <end position="133"/>
    </location>
</feature>
<gene>
    <name evidence="2" type="ORF">GR183_13500</name>
</gene>
<evidence type="ECO:0000256" key="1">
    <source>
        <dbReference type="SAM" id="Phobius"/>
    </source>
</evidence>
<dbReference type="EMBL" id="WUMV01000006">
    <property type="protein sequence ID" value="MXN65923.1"/>
    <property type="molecule type" value="Genomic_DNA"/>
</dbReference>
<feature type="transmembrane region" description="Helical" evidence="1">
    <location>
        <begin position="54"/>
        <end position="72"/>
    </location>
</feature>
<keyword evidence="2" id="KW-0808">Transferase</keyword>
<reference evidence="2 3" key="1">
    <citation type="submission" date="2019-12" db="EMBL/GenBank/DDBJ databases">
        <authorList>
            <person name="Li M."/>
        </authorList>
    </citation>
    <scope>NUCLEOTIDE SEQUENCE [LARGE SCALE GENOMIC DNA]</scope>
    <source>
        <strain evidence="2 3">GBMRC 2046</strain>
    </source>
</reference>
<dbReference type="InterPro" id="IPR000462">
    <property type="entry name" value="CDP-OH_P_trans"/>
</dbReference>
<sequence length="202" mass="21726">MTIYDLKPRFQNLLRPFCRWLEGRGVTANQVTLAAFIASLAFGLWMALQPASRWPFLLLPVLLFSRMALNAIDGMLAREFGQKSWLGAILNELTDVMADAALYLPFALLSDGAAVPVILFVVLAGAAELTGVLGQTIGASRRYDGPFGKSDRAALFGALGFFIGLGLDPAPYVDFAGWIAVVLSIVTIFRRAKAALAEGESA</sequence>
<dbReference type="Proteomes" id="UP000433101">
    <property type="component" value="Unassembled WGS sequence"/>
</dbReference>
<feature type="transmembrane region" description="Helical" evidence="1">
    <location>
        <begin position="153"/>
        <end position="169"/>
    </location>
</feature>
<dbReference type="Pfam" id="PF01066">
    <property type="entry name" value="CDP-OH_P_transf"/>
    <property type="match status" value="1"/>
</dbReference>
<dbReference type="Gene3D" id="1.20.120.1760">
    <property type="match status" value="1"/>
</dbReference>
<organism evidence="2 3">
    <name type="scientific">Stappia sediminis</name>
    <dbReference type="NCBI Taxonomy" id="2692190"/>
    <lineage>
        <taxon>Bacteria</taxon>
        <taxon>Pseudomonadati</taxon>
        <taxon>Pseudomonadota</taxon>
        <taxon>Alphaproteobacteria</taxon>
        <taxon>Hyphomicrobiales</taxon>
        <taxon>Stappiaceae</taxon>
        <taxon>Stappia</taxon>
    </lineage>
</organism>
<protein>
    <submittedName>
        <fullName evidence="2">CDP-alcohol phosphatidyltransferase family protein</fullName>
    </submittedName>
</protein>
<dbReference type="GO" id="GO:0016020">
    <property type="term" value="C:membrane"/>
    <property type="evidence" value="ECO:0007669"/>
    <property type="project" value="InterPro"/>
</dbReference>
<dbReference type="InterPro" id="IPR043130">
    <property type="entry name" value="CDP-OH_PTrfase_TM_dom"/>
</dbReference>
<keyword evidence="1" id="KW-1133">Transmembrane helix</keyword>
<accession>A0A7X3S8K7</accession>
<dbReference type="RefSeq" id="WP_160776161.1">
    <property type="nucleotide sequence ID" value="NZ_WUMV01000006.1"/>
</dbReference>
<proteinExistence type="predicted"/>
<dbReference type="GO" id="GO:0008654">
    <property type="term" value="P:phospholipid biosynthetic process"/>
    <property type="evidence" value="ECO:0007669"/>
    <property type="project" value="InterPro"/>
</dbReference>
<keyword evidence="1" id="KW-0812">Transmembrane</keyword>